<evidence type="ECO:0000313" key="2">
    <source>
        <dbReference type="Proteomes" id="UP001208570"/>
    </source>
</evidence>
<gene>
    <name evidence="1" type="ORF">LSH36_455g07074</name>
</gene>
<proteinExistence type="predicted"/>
<organism evidence="1 2">
    <name type="scientific">Paralvinella palmiformis</name>
    <dbReference type="NCBI Taxonomy" id="53620"/>
    <lineage>
        <taxon>Eukaryota</taxon>
        <taxon>Metazoa</taxon>
        <taxon>Spiralia</taxon>
        <taxon>Lophotrochozoa</taxon>
        <taxon>Annelida</taxon>
        <taxon>Polychaeta</taxon>
        <taxon>Sedentaria</taxon>
        <taxon>Canalipalpata</taxon>
        <taxon>Terebellida</taxon>
        <taxon>Terebelliformia</taxon>
        <taxon>Alvinellidae</taxon>
        <taxon>Paralvinella</taxon>
    </lineage>
</organism>
<comment type="caution">
    <text evidence="1">The sequence shown here is derived from an EMBL/GenBank/DDBJ whole genome shotgun (WGS) entry which is preliminary data.</text>
</comment>
<dbReference type="AlphaFoldDB" id="A0AAD9JA73"/>
<reference evidence="1" key="1">
    <citation type="journal article" date="2023" name="Mol. Biol. Evol.">
        <title>Third-Generation Sequencing Reveals the Adaptive Role of the Epigenome in Three Deep-Sea Polychaetes.</title>
        <authorList>
            <person name="Perez M."/>
            <person name="Aroh O."/>
            <person name="Sun Y."/>
            <person name="Lan Y."/>
            <person name="Juniper S.K."/>
            <person name="Young C.R."/>
            <person name="Angers B."/>
            <person name="Qian P.Y."/>
        </authorList>
    </citation>
    <scope>NUCLEOTIDE SEQUENCE</scope>
    <source>
        <strain evidence="1">P08H-3</strain>
    </source>
</reference>
<name>A0AAD9JA73_9ANNE</name>
<sequence>MSDFDVDIRWVQINNAIVPVVHRRCDDILTEVPLVPLLVIRHAVGLLKDVHVDTVSCTDDEARALTKCCQDVGIKICFDVTTELINLDCLPDLSEEKVVFSMLSTGNPLSCSRSLSRDENVIQHDTTVRQEFLLDYMSSKTVTDYIKEVDERILKETDQVYINNITEDKQQQKTTERNIAKYEVKKTADYLTLTNHQNGGILIMSKISRRTSMCSTESVVRTRSILGEQVHCLLKDGELYVLIEELHRLFFYHIDLSIFVHVYKHLVTSTIDITSHEVNLMNPFIGRIRCSEIVRFGEVKCLLVNLKVILKKLKIEKEI</sequence>
<evidence type="ECO:0000313" key="1">
    <source>
        <dbReference type="EMBL" id="KAK2149343.1"/>
    </source>
</evidence>
<dbReference type="EMBL" id="JAODUP010000456">
    <property type="protein sequence ID" value="KAK2149343.1"/>
    <property type="molecule type" value="Genomic_DNA"/>
</dbReference>
<accession>A0AAD9JA73</accession>
<keyword evidence="2" id="KW-1185">Reference proteome</keyword>
<protein>
    <submittedName>
        <fullName evidence="1">Uncharacterized protein</fullName>
    </submittedName>
</protein>
<dbReference type="Proteomes" id="UP001208570">
    <property type="component" value="Unassembled WGS sequence"/>
</dbReference>